<dbReference type="EC" id="2.3.1.157" evidence="18"/>
<comment type="caution">
    <text evidence="20">The sequence shown here is derived from an EMBL/GenBank/DDBJ whole genome shotgun (WGS) entry which is preliminary data.</text>
</comment>
<dbReference type="InterPro" id="IPR029044">
    <property type="entry name" value="Nucleotide-diphossugar_trans"/>
</dbReference>
<dbReference type="Pfam" id="PF12804">
    <property type="entry name" value="NTP_transf_3"/>
    <property type="match status" value="1"/>
</dbReference>
<evidence type="ECO:0000256" key="18">
    <source>
        <dbReference type="HAMAP-Rule" id="MF_01631"/>
    </source>
</evidence>
<dbReference type="EC" id="2.7.7.23" evidence="18"/>
<comment type="similarity">
    <text evidence="3 18">In the N-terminal section; belongs to the N-acetylglucosamine-1-phosphate uridyltransferase family.</text>
</comment>
<dbReference type="InterPro" id="IPR011004">
    <property type="entry name" value="Trimer_LpxA-like_sf"/>
</dbReference>
<comment type="pathway">
    <text evidence="18">Bacterial outer membrane biogenesis; LPS lipid A biosynthesis.</text>
</comment>
<comment type="function">
    <text evidence="17 18">Catalyzes the last two sequential reactions in the de novo biosynthetic pathway for UDP-N-acetylglucosamine (UDP-GlcNAc). The C-terminal domain catalyzes the transfer of acetyl group from acetyl coenzyme A to glucosamine-1-phosphate (GlcN-1-P) to produce N-acetylglucosamine-1-phosphate (GlcNAc-1-P), which is converted into UDP-GlcNAc by the transfer of uridine 5-monophosphate (from uridine 5-triphosphate), a reaction catalyzed by the N-terminal domain.</text>
</comment>
<comment type="catalytic activity">
    <reaction evidence="16 18">
        <text>N-acetyl-alpha-D-glucosamine 1-phosphate + UTP + H(+) = UDP-N-acetyl-alpha-D-glucosamine + diphosphate</text>
        <dbReference type="Rhea" id="RHEA:13509"/>
        <dbReference type="ChEBI" id="CHEBI:15378"/>
        <dbReference type="ChEBI" id="CHEBI:33019"/>
        <dbReference type="ChEBI" id="CHEBI:46398"/>
        <dbReference type="ChEBI" id="CHEBI:57705"/>
        <dbReference type="ChEBI" id="CHEBI:57776"/>
        <dbReference type="EC" id="2.7.7.23"/>
    </reaction>
</comment>
<evidence type="ECO:0000256" key="3">
    <source>
        <dbReference type="ARBA" id="ARBA00007947"/>
    </source>
</evidence>
<feature type="domain" description="MobA-like NTP transferase" evidence="19">
    <location>
        <begin position="6"/>
        <end position="129"/>
    </location>
</feature>
<keyword evidence="14 18" id="KW-0961">Cell wall biogenesis/degradation</keyword>
<comment type="similarity">
    <text evidence="2 18">In the C-terminal section; belongs to the transferase hexapeptide repeat family.</text>
</comment>
<dbReference type="GO" id="GO:0019134">
    <property type="term" value="F:glucosamine-1-phosphate N-acetyltransferase activity"/>
    <property type="evidence" value="ECO:0007669"/>
    <property type="project" value="UniProtKB-UniRule"/>
</dbReference>
<dbReference type="PANTHER" id="PTHR43584:SF3">
    <property type="entry name" value="BIFUNCTIONAL PROTEIN GLMU"/>
    <property type="match status" value="1"/>
</dbReference>
<evidence type="ECO:0000256" key="4">
    <source>
        <dbReference type="ARBA" id="ARBA00022490"/>
    </source>
</evidence>
<feature type="binding site" evidence="18">
    <location>
        <position position="105"/>
    </location>
    <ligand>
        <name>Mg(2+)</name>
        <dbReference type="ChEBI" id="CHEBI:18420"/>
    </ligand>
</feature>
<dbReference type="GO" id="GO:0009245">
    <property type="term" value="P:lipid A biosynthetic process"/>
    <property type="evidence" value="ECO:0007669"/>
    <property type="project" value="UniProtKB-UniRule"/>
</dbReference>
<keyword evidence="6 18" id="KW-0548">Nucleotidyltransferase</keyword>
<comment type="caution">
    <text evidence="18">Lacks conserved residue(s) required for the propagation of feature annotation.</text>
</comment>
<feature type="region of interest" description="Pyrophosphorylase" evidence="18">
    <location>
        <begin position="1"/>
        <end position="232"/>
    </location>
</feature>
<dbReference type="GO" id="GO:0000902">
    <property type="term" value="P:cell morphogenesis"/>
    <property type="evidence" value="ECO:0007669"/>
    <property type="project" value="UniProtKB-UniRule"/>
</dbReference>
<evidence type="ECO:0000256" key="17">
    <source>
        <dbReference type="ARBA" id="ARBA00049628"/>
    </source>
</evidence>
<feature type="binding site" evidence="18">
    <location>
        <position position="335"/>
    </location>
    <ligand>
        <name>UDP-N-acetyl-alpha-D-glucosamine</name>
        <dbReference type="ChEBI" id="CHEBI:57705"/>
    </ligand>
</feature>
<keyword evidence="12 18" id="KW-0511">Multifunctional enzyme</keyword>
<feature type="binding site" evidence="18">
    <location>
        <position position="230"/>
    </location>
    <ligand>
        <name>Mg(2+)</name>
        <dbReference type="ChEBI" id="CHEBI:18420"/>
    </ligand>
</feature>
<comment type="pathway">
    <text evidence="18">Nucleotide-sugar biosynthesis; UDP-N-acetyl-alpha-D-glucosamine biosynthesis; UDP-N-acetyl-alpha-D-glucosamine from N-acetyl-alpha-D-glucosamine 1-phosphate: step 1/1.</text>
</comment>
<feature type="active site" description="Proton acceptor" evidence="18">
    <location>
        <position position="332"/>
    </location>
</feature>
<dbReference type="GO" id="GO:0006048">
    <property type="term" value="P:UDP-N-acetylglucosamine biosynthetic process"/>
    <property type="evidence" value="ECO:0007669"/>
    <property type="project" value="UniProtKB-UniPathway"/>
</dbReference>
<keyword evidence="9 18" id="KW-0460">Magnesium</keyword>
<feature type="binding site" evidence="18">
    <location>
        <position position="230"/>
    </location>
    <ligand>
        <name>UDP-N-acetyl-alpha-D-glucosamine</name>
        <dbReference type="ChEBI" id="CHEBI:57705"/>
    </ligand>
</feature>
<keyword evidence="7 18" id="KW-0479">Metal-binding</keyword>
<dbReference type="InterPro" id="IPR005882">
    <property type="entry name" value="Bifunctional_GlmU"/>
</dbReference>
<evidence type="ECO:0000256" key="9">
    <source>
        <dbReference type="ARBA" id="ARBA00022842"/>
    </source>
</evidence>
<feature type="binding site" evidence="18">
    <location>
        <begin position="80"/>
        <end position="81"/>
    </location>
    <ligand>
        <name>UDP-N-acetyl-alpha-D-glucosamine</name>
        <dbReference type="ChEBI" id="CHEBI:57705"/>
    </ligand>
</feature>
<dbReference type="SUPFAM" id="SSF53448">
    <property type="entry name" value="Nucleotide-diphospho-sugar transferases"/>
    <property type="match status" value="1"/>
</dbReference>
<dbReference type="EMBL" id="RYZH01000043">
    <property type="protein sequence ID" value="RUL84994.1"/>
    <property type="molecule type" value="Genomic_DNA"/>
</dbReference>
<evidence type="ECO:0000256" key="14">
    <source>
        <dbReference type="ARBA" id="ARBA00023316"/>
    </source>
</evidence>
<evidence type="ECO:0000256" key="1">
    <source>
        <dbReference type="ARBA" id="ARBA00004496"/>
    </source>
</evidence>
<protein>
    <recommendedName>
        <fullName evidence="18">Bifunctional protein GlmU</fullName>
    </recommendedName>
    <domain>
        <recommendedName>
            <fullName evidence="18">UDP-N-acetylglucosamine pyrophosphorylase</fullName>
            <ecNumber evidence="18">2.7.7.23</ecNumber>
        </recommendedName>
        <alternativeName>
            <fullName evidence="18">N-acetylglucosamine-1-phosphate uridyltransferase</fullName>
        </alternativeName>
    </domain>
    <domain>
        <recommendedName>
            <fullName evidence="18">Glucosamine-1-phosphate N-acetyltransferase</fullName>
            <ecNumber evidence="18">2.3.1.157</ecNumber>
        </recommendedName>
    </domain>
</protein>
<dbReference type="AlphaFoldDB" id="A0A432MFR4"/>
<name>A0A432MFR4_9BACT</name>
<sequence>MQGPVAIILAAGQGKRMRSDRAKVLHEVCGRPMIRYVVDAARGAGAKSIIVVVGFGADQVRSALAGEPDIHFATQEKQLGTGDAVRACRPLLEGYRGPVMVLVGDEPLLRAKPLSDLFERQRSERLDCLMGTAVVPDPSGFGRILRDSAGRFLRIIEQRDCTPEEAAIREINPSCYVFELPVLWEALNQLDTANAQGEYYLTDAPALLIKMGRNVSAVPVLDAQDVLGVNTREHLAEAHVIMQRRIQSRLMDEGVSIVDPSNTSIDGRAEIGPETTIYPFTVISGTVRIGRGCSVGPFAHLRDGTVLEDGAEVGAFVEVSRSTFGAGARARHLAYLGNARVGAGANIGAGAITANFDGRNKAETTIGSEAFVGSGAILIAPVTVGQGAIVGAGAVVPKGKDVAPGQTVVGVPSRPIGGERG</sequence>
<keyword evidence="11 18" id="KW-0573">Peptidoglycan synthesis</keyword>
<evidence type="ECO:0000256" key="10">
    <source>
        <dbReference type="ARBA" id="ARBA00022960"/>
    </source>
</evidence>
<evidence type="ECO:0000313" key="21">
    <source>
        <dbReference type="Proteomes" id="UP000280296"/>
    </source>
</evidence>
<evidence type="ECO:0000256" key="2">
    <source>
        <dbReference type="ARBA" id="ARBA00007707"/>
    </source>
</evidence>
<dbReference type="CDD" id="cd02540">
    <property type="entry name" value="GT2_GlmU_N_bac"/>
    <property type="match status" value="1"/>
</dbReference>
<feature type="binding site" evidence="18">
    <location>
        <position position="374"/>
    </location>
    <ligand>
        <name>acetyl-CoA</name>
        <dbReference type="ChEBI" id="CHEBI:57288"/>
    </ligand>
</feature>
<comment type="subcellular location">
    <subcellularLocation>
        <location evidence="1 18">Cytoplasm</location>
    </subcellularLocation>
</comment>
<proteinExistence type="inferred from homology"/>
<dbReference type="Pfam" id="PF00132">
    <property type="entry name" value="Hexapep"/>
    <property type="match status" value="2"/>
</dbReference>
<dbReference type="OrthoDB" id="9775031at2"/>
<dbReference type="RefSeq" id="WP_126727101.1">
    <property type="nucleotide sequence ID" value="NZ_RYZH01000043.1"/>
</dbReference>
<evidence type="ECO:0000256" key="8">
    <source>
        <dbReference type="ARBA" id="ARBA00022737"/>
    </source>
</evidence>
<dbReference type="UniPathway" id="UPA00973"/>
<dbReference type="GO" id="GO:0016020">
    <property type="term" value="C:membrane"/>
    <property type="evidence" value="ECO:0007669"/>
    <property type="project" value="GOC"/>
</dbReference>
<feature type="binding site" evidence="18">
    <location>
        <position position="157"/>
    </location>
    <ligand>
        <name>UDP-N-acetyl-alpha-D-glucosamine</name>
        <dbReference type="ChEBI" id="CHEBI:57705"/>
    </ligand>
</feature>
<accession>A0A432MFR4</accession>
<dbReference type="HAMAP" id="MF_01631">
    <property type="entry name" value="GlmU"/>
    <property type="match status" value="1"/>
</dbReference>
<feature type="binding site" evidence="18">
    <location>
        <position position="23"/>
    </location>
    <ligand>
        <name>UDP-N-acetyl-alpha-D-glucosamine</name>
        <dbReference type="ChEBI" id="CHEBI:57705"/>
    </ligand>
</feature>
<evidence type="ECO:0000313" key="20">
    <source>
        <dbReference type="EMBL" id="RUL84994.1"/>
    </source>
</evidence>
<feature type="binding site" evidence="18">
    <location>
        <begin position="9"/>
        <end position="12"/>
    </location>
    <ligand>
        <name>UDP-N-acetyl-alpha-D-glucosamine</name>
        <dbReference type="ChEBI" id="CHEBI:57705"/>
    </ligand>
</feature>
<dbReference type="InterPro" id="IPR025877">
    <property type="entry name" value="MobA-like_NTP_Trfase"/>
</dbReference>
<dbReference type="InterPro" id="IPR001451">
    <property type="entry name" value="Hexapep"/>
</dbReference>
<reference evidence="20 21" key="1">
    <citation type="submission" date="2018-12" db="EMBL/GenBank/DDBJ databases">
        <authorList>
            <person name="Toschakov S.V."/>
        </authorList>
    </citation>
    <scope>NUCLEOTIDE SEQUENCE [LARGE SCALE GENOMIC DNA]</scope>
    <source>
        <strain evidence="20 21">GM2012</strain>
    </source>
</reference>
<evidence type="ECO:0000256" key="16">
    <source>
        <dbReference type="ARBA" id="ARBA00048493"/>
    </source>
</evidence>
<organism evidence="20 21">
    <name type="scientific">Tautonia sociabilis</name>
    <dbReference type="NCBI Taxonomy" id="2080755"/>
    <lineage>
        <taxon>Bacteria</taxon>
        <taxon>Pseudomonadati</taxon>
        <taxon>Planctomycetota</taxon>
        <taxon>Planctomycetia</taxon>
        <taxon>Isosphaerales</taxon>
        <taxon>Isosphaeraceae</taxon>
        <taxon>Tautonia</taxon>
    </lineage>
</organism>
<dbReference type="GO" id="GO:0009252">
    <property type="term" value="P:peptidoglycan biosynthetic process"/>
    <property type="evidence" value="ECO:0007669"/>
    <property type="project" value="UniProtKB-UniRule"/>
</dbReference>
<comment type="cofactor">
    <cofactor evidence="18">
        <name>Mg(2+)</name>
        <dbReference type="ChEBI" id="CHEBI:18420"/>
    </cofactor>
    <text evidence="18">Binds 1 Mg(2+) ion per subunit.</text>
</comment>
<evidence type="ECO:0000256" key="7">
    <source>
        <dbReference type="ARBA" id="ARBA00022723"/>
    </source>
</evidence>
<dbReference type="GO" id="GO:0071555">
    <property type="term" value="P:cell wall organization"/>
    <property type="evidence" value="ECO:0007669"/>
    <property type="project" value="UniProtKB-KW"/>
</dbReference>
<keyword evidence="21" id="KW-1185">Reference proteome</keyword>
<dbReference type="Gene3D" id="2.160.10.10">
    <property type="entry name" value="Hexapeptide repeat proteins"/>
    <property type="match status" value="1"/>
</dbReference>
<dbReference type="GO" id="GO:0008360">
    <property type="term" value="P:regulation of cell shape"/>
    <property type="evidence" value="ECO:0007669"/>
    <property type="project" value="UniProtKB-KW"/>
</dbReference>
<dbReference type="Proteomes" id="UP000280296">
    <property type="component" value="Unassembled WGS sequence"/>
</dbReference>
<comment type="catalytic activity">
    <reaction evidence="15 18">
        <text>alpha-D-glucosamine 1-phosphate + acetyl-CoA = N-acetyl-alpha-D-glucosamine 1-phosphate + CoA + H(+)</text>
        <dbReference type="Rhea" id="RHEA:13725"/>
        <dbReference type="ChEBI" id="CHEBI:15378"/>
        <dbReference type="ChEBI" id="CHEBI:57287"/>
        <dbReference type="ChEBI" id="CHEBI:57288"/>
        <dbReference type="ChEBI" id="CHEBI:57776"/>
        <dbReference type="ChEBI" id="CHEBI:58516"/>
        <dbReference type="EC" id="2.3.1.157"/>
    </reaction>
</comment>
<reference evidence="20 21" key="2">
    <citation type="submission" date="2019-01" db="EMBL/GenBank/DDBJ databases">
        <title>Tautonia sociabilis, a novel thermotolerant planctomycete of Isosphaeraceae family, isolated from a 4000 m deep subterranean habitat.</title>
        <authorList>
            <person name="Kovaleva O.L."/>
            <person name="Elcheninov A.G."/>
            <person name="Van Heerden E."/>
            <person name="Toshchakov S.V."/>
            <person name="Novikov A."/>
            <person name="Bonch-Osmolovskaya E.A."/>
            <person name="Kublanov I.V."/>
        </authorList>
    </citation>
    <scope>NUCLEOTIDE SEQUENCE [LARGE SCALE GENOMIC DNA]</scope>
    <source>
        <strain evidence="20 21">GM2012</strain>
    </source>
</reference>
<evidence type="ECO:0000256" key="15">
    <source>
        <dbReference type="ARBA" id="ARBA00048247"/>
    </source>
</evidence>
<feature type="binding site" evidence="18">
    <location>
        <position position="142"/>
    </location>
    <ligand>
        <name>UDP-N-acetyl-alpha-D-glucosamine</name>
        <dbReference type="ChEBI" id="CHEBI:57705"/>
    </ligand>
</feature>
<feature type="binding site" evidence="18">
    <location>
        <position position="75"/>
    </location>
    <ligand>
        <name>UDP-N-acetyl-alpha-D-glucosamine</name>
        <dbReference type="ChEBI" id="CHEBI:57705"/>
    </ligand>
</feature>
<dbReference type="InterPro" id="IPR050065">
    <property type="entry name" value="GlmU-like"/>
</dbReference>
<feature type="binding site" evidence="18">
    <location>
        <position position="172"/>
    </location>
    <ligand>
        <name>UDP-N-acetyl-alpha-D-glucosamine</name>
        <dbReference type="ChEBI" id="CHEBI:57705"/>
    </ligand>
</feature>
<feature type="region of interest" description="N-acetyltransferase" evidence="18">
    <location>
        <begin position="254"/>
        <end position="421"/>
    </location>
</feature>
<dbReference type="GO" id="GO:0000287">
    <property type="term" value="F:magnesium ion binding"/>
    <property type="evidence" value="ECO:0007669"/>
    <property type="project" value="UniProtKB-UniRule"/>
</dbReference>
<feature type="binding site" evidence="18">
    <location>
        <position position="392"/>
    </location>
    <ligand>
        <name>acetyl-CoA</name>
        <dbReference type="ChEBI" id="CHEBI:57288"/>
    </ligand>
</feature>
<keyword evidence="4 18" id="KW-0963">Cytoplasm</keyword>
<feature type="binding site" evidence="18">
    <location>
        <position position="302"/>
    </location>
    <ligand>
        <name>UDP-N-acetyl-alpha-D-glucosamine</name>
        <dbReference type="ChEBI" id="CHEBI:57705"/>
    </ligand>
</feature>
<evidence type="ECO:0000256" key="11">
    <source>
        <dbReference type="ARBA" id="ARBA00022984"/>
    </source>
</evidence>
<evidence type="ECO:0000256" key="12">
    <source>
        <dbReference type="ARBA" id="ARBA00023268"/>
    </source>
</evidence>
<keyword evidence="8 18" id="KW-0677">Repeat</keyword>
<feature type="binding site" evidence="18">
    <location>
        <position position="349"/>
    </location>
    <ligand>
        <name>acetyl-CoA</name>
        <dbReference type="ChEBI" id="CHEBI:57288"/>
    </ligand>
</feature>
<dbReference type="SUPFAM" id="SSF51161">
    <property type="entry name" value="Trimeric LpxA-like enzymes"/>
    <property type="match status" value="1"/>
</dbReference>
<evidence type="ECO:0000259" key="19">
    <source>
        <dbReference type="Pfam" id="PF12804"/>
    </source>
</evidence>
<dbReference type="UniPathway" id="UPA00113">
    <property type="reaction ID" value="UER00532"/>
</dbReference>
<dbReference type="GO" id="GO:0005737">
    <property type="term" value="C:cytoplasm"/>
    <property type="evidence" value="ECO:0007669"/>
    <property type="project" value="UniProtKB-SubCell"/>
</dbReference>
<evidence type="ECO:0000256" key="13">
    <source>
        <dbReference type="ARBA" id="ARBA00023315"/>
    </source>
</evidence>
<feature type="binding site" evidence="18">
    <location>
        <position position="346"/>
    </location>
    <ligand>
        <name>UDP-N-acetyl-alpha-D-glucosamine</name>
        <dbReference type="ChEBI" id="CHEBI:57705"/>
    </ligand>
</feature>
<dbReference type="Gene3D" id="3.90.550.10">
    <property type="entry name" value="Spore Coat Polysaccharide Biosynthesis Protein SpsA, Chain A"/>
    <property type="match status" value="1"/>
</dbReference>
<keyword evidence="10 18" id="KW-0133">Cell shape</keyword>
<keyword evidence="5 18" id="KW-0808">Transferase</keyword>
<evidence type="ECO:0000256" key="5">
    <source>
        <dbReference type="ARBA" id="ARBA00022679"/>
    </source>
</evidence>
<feature type="region of interest" description="Linker" evidence="18">
    <location>
        <begin position="233"/>
        <end position="253"/>
    </location>
</feature>
<comment type="subunit">
    <text evidence="18">Homotrimer.</text>
</comment>
<keyword evidence="13 18" id="KW-0012">Acyltransferase</keyword>
<dbReference type="GO" id="GO:0003977">
    <property type="term" value="F:UDP-N-acetylglucosamine diphosphorylase activity"/>
    <property type="evidence" value="ECO:0007669"/>
    <property type="project" value="UniProtKB-UniRule"/>
</dbReference>
<dbReference type="PANTHER" id="PTHR43584">
    <property type="entry name" value="NUCLEOTIDYL TRANSFERASE"/>
    <property type="match status" value="1"/>
</dbReference>
<gene>
    <name evidence="18" type="primary">glmU</name>
    <name evidence="20" type="ORF">TsocGM_19310</name>
</gene>
<comment type="pathway">
    <text evidence="18">Nucleotide-sugar biosynthesis; UDP-N-acetyl-alpha-D-glucosamine biosynthesis; N-acetyl-alpha-D-glucosamine 1-phosphate from alpha-D-glucosamine 6-phosphate (route II): step 2/2.</text>
</comment>
<evidence type="ECO:0000256" key="6">
    <source>
        <dbReference type="ARBA" id="ARBA00022695"/>
    </source>
</evidence>